<protein>
    <submittedName>
        <fullName evidence="1">Uncharacterized protein</fullName>
    </submittedName>
</protein>
<feature type="non-terminal residue" evidence="1">
    <location>
        <position position="1"/>
    </location>
</feature>
<dbReference type="Proteomes" id="UP000275408">
    <property type="component" value="Unassembled WGS sequence"/>
</dbReference>
<proteinExistence type="predicted"/>
<evidence type="ECO:0000313" key="2">
    <source>
        <dbReference type="Proteomes" id="UP000275408"/>
    </source>
</evidence>
<feature type="non-terminal residue" evidence="1">
    <location>
        <position position="129"/>
    </location>
</feature>
<sequence>RTSSSKLQRVRNTAAKLLLKQLKFNQIASLLFQLSTAKNSRLFYYASKQYIIPTKYELWSNLKLVLMTIRRKILPTQEARTIPSAAPYLMNRHISKSQDRVHIGIEIETIVLQRPRKFRPVRSILHTKI</sequence>
<accession>A0A3M6TBI3</accession>
<gene>
    <name evidence="1" type="ORF">pdam_00018513</name>
</gene>
<name>A0A3M6TBI3_POCDA</name>
<dbReference type="AlphaFoldDB" id="A0A3M6TBI3"/>
<evidence type="ECO:0000313" key="1">
    <source>
        <dbReference type="EMBL" id="RMX38757.1"/>
    </source>
</evidence>
<reference evidence="1 2" key="1">
    <citation type="journal article" date="2018" name="Sci. Rep.">
        <title>Comparative analysis of the Pocillopora damicornis genome highlights role of immune system in coral evolution.</title>
        <authorList>
            <person name="Cunning R."/>
            <person name="Bay R.A."/>
            <person name="Gillette P."/>
            <person name="Baker A.C."/>
            <person name="Traylor-Knowles N."/>
        </authorList>
    </citation>
    <scope>NUCLEOTIDE SEQUENCE [LARGE SCALE GENOMIC DNA]</scope>
    <source>
        <strain evidence="1">RSMAS</strain>
        <tissue evidence="1">Whole animal</tissue>
    </source>
</reference>
<dbReference type="EMBL" id="RCHS01003950">
    <property type="protein sequence ID" value="RMX38757.1"/>
    <property type="molecule type" value="Genomic_DNA"/>
</dbReference>
<keyword evidence="2" id="KW-1185">Reference proteome</keyword>
<comment type="caution">
    <text evidence="1">The sequence shown here is derived from an EMBL/GenBank/DDBJ whole genome shotgun (WGS) entry which is preliminary data.</text>
</comment>
<organism evidence="1 2">
    <name type="scientific">Pocillopora damicornis</name>
    <name type="common">Cauliflower coral</name>
    <name type="synonym">Millepora damicornis</name>
    <dbReference type="NCBI Taxonomy" id="46731"/>
    <lineage>
        <taxon>Eukaryota</taxon>
        <taxon>Metazoa</taxon>
        <taxon>Cnidaria</taxon>
        <taxon>Anthozoa</taxon>
        <taxon>Hexacorallia</taxon>
        <taxon>Scleractinia</taxon>
        <taxon>Astrocoeniina</taxon>
        <taxon>Pocilloporidae</taxon>
        <taxon>Pocillopora</taxon>
    </lineage>
</organism>